<dbReference type="Proteomes" id="UP000005837">
    <property type="component" value="Unassembled WGS sequence"/>
</dbReference>
<comment type="caution">
    <text evidence="1">The sequence shown here is derived from an EMBL/GenBank/DDBJ whole genome shotgun (WGS) entry which is preliminary data.</text>
</comment>
<evidence type="ECO:0000313" key="2">
    <source>
        <dbReference type="Proteomes" id="UP000005837"/>
    </source>
</evidence>
<name>C0DUM6_EIKCO</name>
<sequence length="42" mass="4844">MNVRIACPQNDIGLSLACSDARKRMSRPYFDIATEYLRLPEK</sequence>
<gene>
    <name evidence="1" type="ORF">EIKCOROL_01062</name>
</gene>
<reference evidence="1 2" key="1">
    <citation type="submission" date="2009-01" db="EMBL/GenBank/DDBJ databases">
        <authorList>
            <person name="Fulton L."/>
            <person name="Clifton S."/>
            <person name="Chinwalla A.T."/>
            <person name="Mitreva M."/>
            <person name="Sodergren E."/>
            <person name="Weinstock G."/>
            <person name="Clifton S."/>
            <person name="Dooling D.J."/>
            <person name="Fulton B."/>
            <person name="Minx P."/>
            <person name="Pepin K.H."/>
            <person name="Johnson M."/>
            <person name="Bhonagiri V."/>
            <person name="Nash W.E."/>
            <person name="Mardis E.R."/>
            <person name="Wilson R.K."/>
        </authorList>
    </citation>
    <scope>NUCLEOTIDE SEQUENCE [LARGE SCALE GENOMIC DNA]</scope>
    <source>
        <strain evidence="1 2">ATCC 23834</strain>
    </source>
</reference>
<dbReference type="AlphaFoldDB" id="C0DUM6"/>
<dbReference type="EMBL" id="ACEA01000017">
    <property type="protein sequence ID" value="EEG24424.1"/>
    <property type="molecule type" value="Genomic_DNA"/>
</dbReference>
<protein>
    <submittedName>
        <fullName evidence="1">Uncharacterized protein</fullName>
    </submittedName>
</protein>
<proteinExistence type="predicted"/>
<dbReference type="HOGENOM" id="CLU_3250803_0_0_4"/>
<accession>C0DUM6</accession>
<organism evidence="1 2">
    <name type="scientific">Eikenella corrodens ATCC 23834</name>
    <dbReference type="NCBI Taxonomy" id="546274"/>
    <lineage>
        <taxon>Bacteria</taxon>
        <taxon>Pseudomonadati</taxon>
        <taxon>Pseudomonadota</taxon>
        <taxon>Betaproteobacteria</taxon>
        <taxon>Neisseriales</taxon>
        <taxon>Neisseriaceae</taxon>
        <taxon>Eikenella</taxon>
    </lineage>
</organism>
<evidence type="ECO:0000313" key="1">
    <source>
        <dbReference type="EMBL" id="EEG24424.1"/>
    </source>
</evidence>